<dbReference type="EMBL" id="LNYV01000034">
    <property type="protein sequence ID" value="KTD55887.1"/>
    <property type="molecule type" value="Genomic_DNA"/>
</dbReference>
<accession>A0A0W0YGV3</accession>
<dbReference type="InterPro" id="IPR020921">
    <property type="entry name" value="Erythronate-4-P_DHase"/>
</dbReference>
<evidence type="ECO:0000256" key="3">
    <source>
        <dbReference type="ARBA" id="ARBA00023002"/>
    </source>
</evidence>
<dbReference type="Pfam" id="PF02826">
    <property type="entry name" value="2-Hacid_dh_C"/>
    <property type="match status" value="1"/>
</dbReference>
<dbReference type="InterPro" id="IPR036291">
    <property type="entry name" value="NAD(P)-bd_dom_sf"/>
</dbReference>
<organism evidence="9 10">
    <name type="scientific">Legionella sainthelensi</name>
    <dbReference type="NCBI Taxonomy" id="28087"/>
    <lineage>
        <taxon>Bacteria</taxon>
        <taxon>Pseudomonadati</taxon>
        <taxon>Pseudomonadota</taxon>
        <taxon>Gammaproteobacteria</taxon>
        <taxon>Legionellales</taxon>
        <taxon>Legionellaceae</taxon>
        <taxon>Legionella</taxon>
    </lineage>
</organism>
<keyword evidence="4" id="KW-0520">NAD</keyword>
<comment type="similarity">
    <text evidence="1 6">Belongs to the D-isomer specific 2-hydroxyacid dehydrogenase family.</text>
</comment>
<reference evidence="9 10" key="1">
    <citation type="submission" date="2015-11" db="EMBL/GenBank/DDBJ databases">
        <title>Genomic analysis of 38 Legionella species identifies large and diverse effector repertoires.</title>
        <authorList>
            <person name="Burstein D."/>
            <person name="Amaro F."/>
            <person name="Zusman T."/>
            <person name="Lifshitz Z."/>
            <person name="Cohen O."/>
            <person name="Gilbert J.A."/>
            <person name="Pupko T."/>
            <person name="Shuman H.A."/>
            <person name="Segal G."/>
        </authorList>
    </citation>
    <scope>NUCLEOTIDE SEQUENCE [LARGE SCALE GENOMIC DNA]</scope>
    <source>
        <strain evidence="9 10">Mt.St.Helens-4</strain>
    </source>
</reference>
<dbReference type="InterPro" id="IPR050223">
    <property type="entry name" value="D-isomer_2-hydroxyacid_DH"/>
</dbReference>
<feature type="domain" description="D-isomer specific 2-hydroxyacid dehydrogenase catalytic" evidence="7">
    <location>
        <begin position="28"/>
        <end position="280"/>
    </location>
</feature>
<comment type="caution">
    <text evidence="9">The sequence shown here is derived from an EMBL/GenBank/DDBJ whole genome shotgun (WGS) entry which is preliminary data.</text>
</comment>
<evidence type="ECO:0000256" key="5">
    <source>
        <dbReference type="ARBA" id="ARBA00023096"/>
    </source>
</evidence>
<name>A0A0W0YGV3_9GAMM</name>
<keyword evidence="5" id="KW-0664">Pyridoxine biosynthesis</keyword>
<dbReference type="AlphaFoldDB" id="A0A0W0YGV3"/>
<dbReference type="SUPFAM" id="SSF51735">
    <property type="entry name" value="NAD(P)-binding Rossmann-fold domains"/>
    <property type="match status" value="1"/>
</dbReference>
<sequence length="356" mass="39695">MNILADASLPGLEQAFPKPFNLMRYNHANELAHLLVGQDVLLCRSTLKVNRALLENHSIRYVATASSGTDHLDHSWLNAQHIQIIDAKGSNARAVADYVVACLAFLEQRHFIQGNKAGVVGLGKVGTRVSTRLQAAGFQVLHYDPLKAMREADAFQSCSLEDLYQADLICIHAELHDNPPFPSRHLVNQHFLTQLKPGSIIINAARGGVIDEEALLHEPKALIYCTDVYLNEPTIDVRIIDKAVLCTPHIAGHSIEAKYAAVAMVSLSLHQVANLPVPQFATPQTIKTIHIEKNKLWYESVLSLYNPIEETVNLKKAIDKKSAFIELRKHHQNRHDFCQYSMESLGDEKTKLLLGM</sequence>
<keyword evidence="3 6" id="KW-0560">Oxidoreductase</keyword>
<evidence type="ECO:0000256" key="4">
    <source>
        <dbReference type="ARBA" id="ARBA00023027"/>
    </source>
</evidence>
<dbReference type="InterPro" id="IPR029753">
    <property type="entry name" value="D-isomer_DH_CS"/>
</dbReference>
<keyword evidence="2" id="KW-0963">Cytoplasm</keyword>
<dbReference type="InterPro" id="IPR006139">
    <property type="entry name" value="D-isomer_2_OHA_DH_cat_dom"/>
</dbReference>
<evidence type="ECO:0000313" key="9">
    <source>
        <dbReference type="EMBL" id="KTD55887.1"/>
    </source>
</evidence>
<dbReference type="GO" id="GO:0004617">
    <property type="term" value="F:phosphoglycerate dehydrogenase activity"/>
    <property type="evidence" value="ECO:0007669"/>
    <property type="project" value="UniProtKB-EC"/>
</dbReference>
<dbReference type="RefSeq" id="WP_027270969.1">
    <property type="nucleotide sequence ID" value="NZ_CAAAJE010000012.1"/>
</dbReference>
<proteinExistence type="inferred from homology"/>
<dbReference type="GO" id="GO:0005737">
    <property type="term" value="C:cytoplasm"/>
    <property type="evidence" value="ECO:0007669"/>
    <property type="project" value="InterPro"/>
</dbReference>
<dbReference type="CDD" id="cd12158">
    <property type="entry name" value="ErythrP_dh"/>
    <property type="match status" value="1"/>
</dbReference>
<evidence type="ECO:0000313" key="10">
    <source>
        <dbReference type="Proteomes" id="UP000054621"/>
    </source>
</evidence>
<dbReference type="InterPro" id="IPR029752">
    <property type="entry name" value="D-isomer_DH_CS1"/>
</dbReference>
<dbReference type="OrthoDB" id="9770208at2"/>
<dbReference type="PANTHER" id="PTHR10996">
    <property type="entry name" value="2-HYDROXYACID DEHYDROGENASE-RELATED"/>
    <property type="match status" value="1"/>
</dbReference>
<dbReference type="PROSITE" id="PS00671">
    <property type="entry name" value="D_2_HYDROXYACID_DH_3"/>
    <property type="match status" value="1"/>
</dbReference>
<evidence type="ECO:0000256" key="6">
    <source>
        <dbReference type="RuleBase" id="RU003719"/>
    </source>
</evidence>
<dbReference type="Proteomes" id="UP000054621">
    <property type="component" value="Unassembled WGS sequence"/>
</dbReference>
<protein>
    <submittedName>
        <fullName evidence="9">Erythronate-4-phosphate dehydrogenase</fullName>
        <ecNumber evidence="9">1.1.1.95</ecNumber>
    </submittedName>
</protein>
<evidence type="ECO:0000259" key="8">
    <source>
        <dbReference type="Pfam" id="PF02826"/>
    </source>
</evidence>
<gene>
    <name evidence="9" type="primary">pdxB</name>
    <name evidence="9" type="ORF">Lsai_2017</name>
</gene>
<evidence type="ECO:0000256" key="2">
    <source>
        <dbReference type="ARBA" id="ARBA00022490"/>
    </source>
</evidence>
<dbReference type="InterPro" id="IPR006140">
    <property type="entry name" value="D-isomer_DH_NAD-bd"/>
</dbReference>
<dbReference type="GO" id="GO:0008615">
    <property type="term" value="P:pyridoxine biosynthetic process"/>
    <property type="evidence" value="ECO:0007669"/>
    <property type="project" value="UniProtKB-KW"/>
</dbReference>
<evidence type="ECO:0000259" key="7">
    <source>
        <dbReference type="Pfam" id="PF00389"/>
    </source>
</evidence>
<feature type="domain" description="D-isomer specific 2-hydroxyacid dehydrogenase NAD-binding" evidence="8">
    <location>
        <begin position="112"/>
        <end position="251"/>
    </location>
</feature>
<dbReference type="EC" id="1.1.1.95" evidence="9"/>
<dbReference type="GO" id="GO:0051287">
    <property type="term" value="F:NAD binding"/>
    <property type="evidence" value="ECO:0007669"/>
    <property type="project" value="InterPro"/>
</dbReference>
<dbReference type="SUPFAM" id="SSF52283">
    <property type="entry name" value="Formate/glycerate dehydrogenase catalytic domain-like"/>
    <property type="match status" value="1"/>
</dbReference>
<dbReference type="GO" id="GO:0033711">
    <property type="term" value="F:4-phosphoerythronate dehydrogenase activity"/>
    <property type="evidence" value="ECO:0007669"/>
    <property type="project" value="InterPro"/>
</dbReference>
<dbReference type="Gene3D" id="3.40.50.720">
    <property type="entry name" value="NAD(P)-binding Rossmann-like Domain"/>
    <property type="match status" value="2"/>
</dbReference>
<dbReference type="eggNOG" id="COG0111">
    <property type="taxonomic scope" value="Bacteria"/>
</dbReference>
<dbReference type="PATRIC" id="fig|28087.4.peg.2177"/>
<evidence type="ECO:0000256" key="1">
    <source>
        <dbReference type="ARBA" id="ARBA00005854"/>
    </source>
</evidence>
<dbReference type="Pfam" id="PF00389">
    <property type="entry name" value="2-Hacid_dh"/>
    <property type="match status" value="1"/>
</dbReference>
<dbReference type="STRING" id="28087.Lsai_2017"/>
<dbReference type="PROSITE" id="PS00065">
    <property type="entry name" value="D_2_HYDROXYACID_DH_1"/>
    <property type="match status" value="1"/>
</dbReference>